<dbReference type="EC" id="2.6.1.16" evidence="2"/>
<proteinExistence type="predicted"/>
<dbReference type="PANTHER" id="PTHR10937:SF0">
    <property type="entry name" value="GLUTAMINE--FRUCTOSE-6-PHOSPHATE TRANSAMINASE (ISOMERIZING)"/>
    <property type="match status" value="1"/>
</dbReference>
<dbReference type="CDD" id="cd05009">
    <property type="entry name" value="SIS_GlmS_GlmD_2"/>
    <property type="match status" value="1"/>
</dbReference>
<dbReference type="InterPro" id="IPR047084">
    <property type="entry name" value="GFAT_N"/>
</dbReference>
<dbReference type="FunFam" id="3.60.20.10:FF:000006">
    <property type="entry name" value="Glutamine--fructose-6-phosphate aminotransferase [isomerizing]"/>
    <property type="match status" value="1"/>
</dbReference>
<dbReference type="InterPro" id="IPR029055">
    <property type="entry name" value="Ntn_hydrolases_N"/>
</dbReference>
<evidence type="ECO:0000256" key="8">
    <source>
        <dbReference type="ARBA" id="ARBA00022962"/>
    </source>
</evidence>
<dbReference type="GO" id="GO:0006047">
    <property type="term" value="P:UDP-N-acetylglucosamine metabolic process"/>
    <property type="evidence" value="ECO:0007669"/>
    <property type="project" value="TreeGrafter"/>
</dbReference>
<keyword evidence="6" id="KW-0808">Transferase</keyword>
<evidence type="ECO:0000256" key="5">
    <source>
        <dbReference type="ARBA" id="ARBA00022576"/>
    </source>
</evidence>
<dbReference type="NCBIfam" id="NF001484">
    <property type="entry name" value="PRK00331.1"/>
    <property type="match status" value="1"/>
</dbReference>
<dbReference type="GO" id="GO:0097367">
    <property type="term" value="F:carbohydrate derivative binding"/>
    <property type="evidence" value="ECO:0007669"/>
    <property type="project" value="InterPro"/>
</dbReference>
<dbReference type="InterPro" id="IPR046348">
    <property type="entry name" value="SIS_dom_sf"/>
</dbReference>
<dbReference type="InterPro" id="IPR001347">
    <property type="entry name" value="SIS_dom"/>
</dbReference>
<dbReference type="CDD" id="cd00714">
    <property type="entry name" value="GFAT"/>
    <property type="match status" value="1"/>
</dbReference>
<feature type="domain" description="SIS" evidence="10">
    <location>
        <begin position="340"/>
        <end position="479"/>
    </location>
</feature>
<keyword evidence="4" id="KW-0963">Cytoplasm</keyword>
<dbReference type="AlphaFoldDB" id="A0AAU9JCL8"/>
<dbReference type="InterPro" id="IPR035466">
    <property type="entry name" value="GlmS/AgaS_SIS"/>
</dbReference>
<sequence>MLFSRLSRIFKLRSLLFSSENTQSQSKTPLISFLFALAGTYATLDYQKKLIENCGIVGYIGSTPKAAEVLLNGLTEVQNRGYDSAGIATYHEGEIKVTKYASDKLKISDSIKRLKADSVPKHSNSTLGIGHTRWATHGGVTDENAHPHSDHRNRISLVHNGTITNTHEIRSILAQHNIPIKTETDTELIALLIGMYMDEGHSLKISTKLALQRLNGTWGLAIISKEEPDHIIVARKGSPMLVGIGHNELFVGSEQAAFSKFTKKFIALEEGEVWSLDPKKMEIEKNRIETMHDSSDVSLGNYPHWTLKEIEEQPESAARAMNFGARLTRDSAKLGGIEEVKDKLLAVKNLVIMGCGTSMHAAMFGAHLIKSFEVMNSVQVLDGSETTYLDIPKDHPGIIAISQSGETRDVVEPLGRLVEKDVFSLSVVNVVGSQLSRLTKHGVYMNSGREIAVASTKSFMNSCIILAEIALWLSAQSKPEDFAKRQVLVNCLLKFPMQIGSVIAQTKEPIKELAAELVHDQHMFILGRGLAESIAKEGALKIKELTRLHAEGYPGGALKHGPFALINEGTPIILIILNDEHKELMNLALAEVTGRGARAIVITSNPDLITSSKPPYKVIKIEESGPLTALLAVIPMQLLAYYLSIARDLDPDHPRGLAKVVTVS</sequence>
<evidence type="ECO:0000256" key="2">
    <source>
        <dbReference type="ARBA" id="ARBA00012916"/>
    </source>
</evidence>
<dbReference type="GO" id="GO:0006002">
    <property type="term" value="P:fructose 6-phosphate metabolic process"/>
    <property type="evidence" value="ECO:0007669"/>
    <property type="project" value="TreeGrafter"/>
</dbReference>
<comment type="catalytic activity">
    <reaction evidence="1">
        <text>D-fructose 6-phosphate + L-glutamine = D-glucosamine 6-phosphate + L-glutamate</text>
        <dbReference type="Rhea" id="RHEA:13237"/>
        <dbReference type="ChEBI" id="CHEBI:29985"/>
        <dbReference type="ChEBI" id="CHEBI:58359"/>
        <dbReference type="ChEBI" id="CHEBI:58725"/>
        <dbReference type="ChEBI" id="CHEBI:61527"/>
        <dbReference type="EC" id="2.6.1.16"/>
    </reaction>
</comment>
<name>A0AAU9JCL8_9CILI</name>
<dbReference type="InterPro" id="IPR005855">
    <property type="entry name" value="GFAT"/>
</dbReference>
<dbReference type="EMBL" id="CAJZBQ010000034">
    <property type="protein sequence ID" value="CAG9323391.1"/>
    <property type="molecule type" value="Genomic_DNA"/>
</dbReference>
<dbReference type="PROSITE" id="PS51464">
    <property type="entry name" value="SIS"/>
    <property type="match status" value="2"/>
</dbReference>
<dbReference type="InterPro" id="IPR017932">
    <property type="entry name" value="GATase_2_dom"/>
</dbReference>
<dbReference type="NCBIfam" id="TIGR01135">
    <property type="entry name" value="glmS"/>
    <property type="match status" value="1"/>
</dbReference>
<dbReference type="FunFam" id="3.40.50.10490:FF:000022">
    <property type="entry name" value="Glutamine--fructose-6-phosphate aminotransferase [isomerizing]"/>
    <property type="match status" value="1"/>
</dbReference>
<evidence type="ECO:0000259" key="9">
    <source>
        <dbReference type="PROSITE" id="PS51278"/>
    </source>
</evidence>
<evidence type="ECO:0000256" key="6">
    <source>
        <dbReference type="ARBA" id="ARBA00022679"/>
    </source>
</evidence>
<dbReference type="FunFam" id="3.40.50.10490:FF:000036">
    <property type="entry name" value="Glutamine-fructose-6-phosphate transaminase (Isomerizing), variant"/>
    <property type="match status" value="1"/>
</dbReference>
<dbReference type="PROSITE" id="PS51278">
    <property type="entry name" value="GATASE_TYPE_2"/>
    <property type="match status" value="1"/>
</dbReference>
<dbReference type="InterPro" id="IPR035490">
    <property type="entry name" value="GlmS/FrlB_SIS"/>
</dbReference>
<keyword evidence="12" id="KW-1185">Reference proteome</keyword>
<dbReference type="Gene3D" id="3.60.20.10">
    <property type="entry name" value="Glutamine Phosphoribosylpyrophosphate, subunit 1, domain 1"/>
    <property type="match status" value="1"/>
</dbReference>
<organism evidence="11 12">
    <name type="scientific">Blepharisma stoltei</name>
    <dbReference type="NCBI Taxonomy" id="1481888"/>
    <lineage>
        <taxon>Eukaryota</taxon>
        <taxon>Sar</taxon>
        <taxon>Alveolata</taxon>
        <taxon>Ciliophora</taxon>
        <taxon>Postciliodesmatophora</taxon>
        <taxon>Heterotrichea</taxon>
        <taxon>Heterotrichida</taxon>
        <taxon>Blepharismidae</taxon>
        <taxon>Blepharisma</taxon>
    </lineage>
</organism>
<dbReference type="Pfam" id="PF01380">
    <property type="entry name" value="SIS"/>
    <property type="match status" value="2"/>
</dbReference>
<dbReference type="GO" id="GO:0004360">
    <property type="term" value="F:glutamine-fructose-6-phosphate transaminase (isomerizing) activity"/>
    <property type="evidence" value="ECO:0007669"/>
    <property type="project" value="UniProtKB-EC"/>
</dbReference>
<dbReference type="SUPFAM" id="SSF56235">
    <property type="entry name" value="N-terminal nucleophile aminohydrolases (Ntn hydrolases)"/>
    <property type="match status" value="1"/>
</dbReference>
<dbReference type="CDD" id="cd05008">
    <property type="entry name" value="SIS_GlmS_GlmD_1"/>
    <property type="match status" value="1"/>
</dbReference>
<evidence type="ECO:0000256" key="4">
    <source>
        <dbReference type="ARBA" id="ARBA00022490"/>
    </source>
</evidence>
<dbReference type="Proteomes" id="UP001162131">
    <property type="component" value="Unassembled WGS sequence"/>
</dbReference>
<keyword evidence="8" id="KW-0315">Glutamine amidotransferase</keyword>
<evidence type="ECO:0000259" key="10">
    <source>
        <dbReference type="PROSITE" id="PS51464"/>
    </source>
</evidence>
<keyword evidence="5" id="KW-0032">Aminotransferase</keyword>
<evidence type="ECO:0000313" key="12">
    <source>
        <dbReference type="Proteomes" id="UP001162131"/>
    </source>
</evidence>
<evidence type="ECO:0000256" key="3">
    <source>
        <dbReference type="ARBA" id="ARBA00016090"/>
    </source>
</evidence>
<dbReference type="GO" id="GO:0006487">
    <property type="term" value="P:protein N-linked glycosylation"/>
    <property type="evidence" value="ECO:0007669"/>
    <property type="project" value="TreeGrafter"/>
</dbReference>
<dbReference type="SUPFAM" id="SSF53697">
    <property type="entry name" value="SIS domain"/>
    <property type="match status" value="1"/>
</dbReference>
<dbReference type="Pfam" id="PF13522">
    <property type="entry name" value="GATase_6"/>
    <property type="match status" value="1"/>
</dbReference>
<evidence type="ECO:0000256" key="7">
    <source>
        <dbReference type="ARBA" id="ARBA00022737"/>
    </source>
</evidence>
<feature type="domain" description="SIS" evidence="10">
    <location>
        <begin position="513"/>
        <end position="654"/>
    </location>
</feature>
<gene>
    <name evidence="11" type="ORF">BSTOLATCC_MIC34041</name>
</gene>
<comment type="caution">
    <text evidence="11">The sequence shown here is derived from an EMBL/GenBank/DDBJ whole genome shotgun (WGS) entry which is preliminary data.</text>
</comment>
<feature type="domain" description="Glutamine amidotransferase type-2" evidence="9">
    <location>
        <begin position="54"/>
        <end position="279"/>
    </location>
</feature>
<evidence type="ECO:0000256" key="1">
    <source>
        <dbReference type="ARBA" id="ARBA00001031"/>
    </source>
</evidence>
<protein>
    <recommendedName>
        <fullName evidence="3">Glutamine--fructose-6-phosphate aminotransferase [isomerizing]</fullName>
        <ecNumber evidence="2">2.6.1.16</ecNumber>
    </recommendedName>
</protein>
<dbReference type="PANTHER" id="PTHR10937">
    <property type="entry name" value="GLUCOSAMINE--FRUCTOSE-6-PHOSPHATE AMINOTRANSFERASE, ISOMERIZING"/>
    <property type="match status" value="1"/>
</dbReference>
<dbReference type="Gene3D" id="3.40.50.10490">
    <property type="entry name" value="Glucose-6-phosphate isomerase like protein, domain 1"/>
    <property type="match status" value="2"/>
</dbReference>
<keyword evidence="7" id="KW-0677">Repeat</keyword>
<evidence type="ECO:0000313" key="11">
    <source>
        <dbReference type="EMBL" id="CAG9323391.1"/>
    </source>
</evidence>
<accession>A0AAU9JCL8</accession>
<reference evidence="11" key="1">
    <citation type="submission" date="2021-09" db="EMBL/GenBank/DDBJ databases">
        <authorList>
            <consortium name="AG Swart"/>
            <person name="Singh M."/>
            <person name="Singh A."/>
            <person name="Seah K."/>
            <person name="Emmerich C."/>
        </authorList>
    </citation>
    <scope>NUCLEOTIDE SEQUENCE</scope>
    <source>
        <strain evidence="11">ATCC30299</strain>
    </source>
</reference>